<dbReference type="EMBL" id="CAXAMM010007289">
    <property type="protein sequence ID" value="CAK9013716.1"/>
    <property type="molecule type" value="Genomic_DNA"/>
</dbReference>
<evidence type="ECO:0000313" key="1">
    <source>
        <dbReference type="EMBL" id="CAK9013716.1"/>
    </source>
</evidence>
<sequence>MTAERERCVKLLLPFCDARELVCIEASSKVQHEWVEKADLWEALCKAYTADPGEWRTQRGRKVDWPSKDGDTGKDWFSRLYYVHTLITKHDAVMCDKCGEWGATDLDFFECEQCQGTWCDGCAERGPDKRFVPCNRCPDFSQTICFECFADGKTERCECSGTDSWHSCCGRHAFSCERCDTTLCDGCADHHDCPVQSEQEEDE</sequence>
<gene>
    <name evidence="1" type="ORF">SCF082_LOCUS12057</name>
</gene>
<accession>A0ABP0JHD5</accession>
<keyword evidence="2" id="KW-1185">Reference proteome</keyword>
<name>A0ABP0JHD5_9DINO</name>
<organism evidence="1 2">
    <name type="scientific">Durusdinium trenchii</name>
    <dbReference type="NCBI Taxonomy" id="1381693"/>
    <lineage>
        <taxon>Eukaryota</taxon>
        <taxon>Sar</taxon>
        <taxon>Alveolata</taxon>
        <taxon>Dinophyceae</taxon>
        <taxon>Suessiales</taxon>
        <taxon>Symbiodiniaceae</taxon>
        <taxon>Durusdinium</taxon>
    </lineage>
</organism>
<comment type="caution">
    <text evidence="1">The sequence shown here is derived from an EMBL/GenBank/DDBJ whole genome shotgun (WGS) entry which is preliminary data.</text>
</comment>
<evidence type="ECO:0000313" key="2">
    <source>
        <dbReference type="Proteomes" id="UP001642464"/>
    </source>
</evidence>
<dbReference type="Proteomes" id="UP001642464">
    <property type="component" value="Unassembled WGS sequence"/>
</dbReference>
<reference evidence="1 2" key="1">
    <citation type="submission" date="2024-02" db="EMBL/GenBank/DDBJ databases">
        <authorList>
            <person name="Chen Y."/>
            <person name="Shah S."/>
            <person name="Dougan E. K."/>
            <person name="Thang M."/>
            <person name="Chan C."/>
        </authorList>
    </citation>
    <scope>NUCLEOTIDE SEQUENCE [LARGE SCALE GENOMIC DNA]</scope>
</reference>
<proteinExistence type="predicted"/>
<protein>
    <submittedName>
        <fullName evidence="1">Uncharacterized protein</fullName>
    </submittedName>
</protein>